<name>A0ABR8XPQ8_9BACL</name>
<dbReference type="EMBL" id="JACSPW010000011">
    <property type="protein sequence ID" value="MBD8033927.1"/>
    <property type="molecule type" value="Genomic_DNA"/>
</dbReference>
<accession>A0ABR8XPQ8</accession>
<sequence>MGNINTYRCENCNRTNEFIQLNRVTLNHHTAHLCLACEHVLTLPNNEDRFFQLIRNKKRQHSNIEMQKAHRVLSAFIAVGMLFLVVIAAFAVTQGNGFSSIAFQKIQSIPMNKQLTFLHLKSFN</sequence>
<gene>
    <name evidence="2" type="ORF">H9632_12725</name>
</gene>
<keyword evidence="1" id="KW-0472">Membrane</keyword>
<proteinExistence type="predicted"/>
<dbReference type="Proteomes" id="UP000600565">
    <property type="component" value="Unassembled WGS sequence"/>
</dbReference>
<dbReference type="RefSeq" id="WP_191704439.1">
    <property type="nucleotide sequence ID" value="NZ_JACSPW010000011.1"/>
</dbReference>
<reference evidence="2 3" key="1">
    <citation type="submission" date="2020-08" db="EMBL/GenBank/DDBJ databases">
        <title>A Genomic Blueprint of the Chicken Gut Microbiome.</title>
        <authorList>
            <person name="Gilroy R."/>
            <person name="Ravi A."/>
            <person name="Getino M."/>
            <person name="Pursley I."/>
            <person name="Horton D.L."/>
            <person name="Alikhan N.-F."/>
            <person name="Baker D."/>
            <person name="Gharbi K."/>
            <person name="Hall N."/>
            <person name="Watson M."/>
            <person name="Adriaenssens E.M."/>
            <person name="Foster-Nyarko E."/>
            <person name="Jarju S."/>
            <person name="Secka A."/>
            <person name="Antonio M."/>
            <person name="Oren A."/>
            <person name="Chaudhuri R."/>
            <person name="La Ragione R.M."/>
            <person name="Hildebrand F."/>
            <person name="Pallen M.J."/>
        </authorList>
    </citation>
    <scope>NUCLEOTIDE SEQUENCE [LARGE SCALE GENOMIC DNA]</scope>
    <source>
        <strain evidence="2 3">Sa1YVA6</strain>
    </source>
</reference>
<keyword evidence="1" id="KW-0812">Transmembrane</keyword>
<evidence type="ECO:0000313" key="2">
    <source>
        <dbReference type="EMBL" id="MBD8033927.1"/>
    </source>
</evidence>
<keyword evidence="1" id="KW-1133">Transmembrane helix</keyword>
<keyword evidence="3" id="KW-1185">Reference proteome</keyword>
<evidence type="ECO:0000313" key="3">
    <source>
        <dbReference type="Proteomes" id="UP000600565"/>
    </source>
</evidence>
<comment type="caution">
    <text evidence="2">The sequence shown here is derived from an EMBL/GenBank/DDBJ whole genome shotgun (WGS) entry which is preliminary data.</text>
</comment>
<feature type="transmembrane region" description="Helical" evidence="1">
    <location>
        <begin position="72"/>
        <end position="92"/>
    </location>
</feature>
<evidence type="ECO:0000256" key="1">
    <source>
        <dbReference type="SAM" id="Phobius"/>
    </source>
</evidence>
<protein>
    <submittedName>
        <fullName evidence="2">DNA polymerase III subunit delta</fullName>
    </submittedName>
</protein>
<organism evidence="2 3">
    <name type="scientific">Solibacillus merdavium</name>
    <dbReference type="NCBI Taxonomy" id="2762218"/>
    <lineage>
        <taxon>Bacteria</taxon>
        <taxon>Bacillati</taxon>
        <taxon>Bacillota</taxon>
        <taxon>Bacilli</taxon>
        <taxon>Bacillales</taxon>
        <taxon>Caryophanaceae</taxon>
        <taxon>Solibacillus</taxon>
    </lineage>
</organism>